<feature type="compositionally biased region" description="Low complexity" evidence="2">
    <location>
        <begin position="226"/>
        <end position="237"/>
    </location>
</feature>
<keyword evidence="1" id="KW-0175">Coiled coil</keyword>
<feature type="compositionally biased region" description="Basic and acidic residues" evidence="2">
    <location>
        <begin position="1"/>
        <end position="14"/>
    </location>
</feature>
<dbReference type="AlphaFoldDB" id="A0AAW1PLP0"/>
<feature type="region of interest" description="Disordered" evidence="2">
    <location>
        <begin position="223"/>
        <end position="244"/>
    </location>
</feature>
<sequence>MSEKQAAEPPEVKRPLGRSAQSLGWLSQSSVQPKKQRIIEGVSASSLVDLKAQLYKTQEEARLVKEGKLDPESRGRRTVGIDLSLRNAGVEERDKRDKLHIKTKDDVLQDSRAALERKAALYDKLAAGWADDDEELYNVDFLRKGFLVDERVDERHRTGEEAVDSAAEAINAPGFASADMQRERERRDWEEASRRETDAAAQQEELRRAKREAINELVEETRVGREAAAAQKQQRQQAAEKTREKLKAAFLKRQVQALKAAKAGATKQGA</sequence>
<protein>
    <submittedName>
        <fullName evidence="3">Uncharacterized protein</fullName>
    </submittedName>
</protein>
<keyword evidence="4" id="KW-1185">Reference proteome</keyword>
<feature type="region of interest" description="Disordered" evidence="2">
    <location>
        <begin position="1"/>
        <end position="28"/>
    </location>
</feature>
<dbReference type="EMBL" id="JALJOR010000011">
    <property type="protein sequence ID" value="KAK9808859.1"/>
    <property type="molecule type" value="Genomic_DNA"/>
</dbReference>
<organism evidence="3 4">
    <name type="scientific">[Myrmecia] bisecta</name>
    <dbReference type="NCBI Taxonomy" id="41462"/>
    <lineage>
        <taxon>Eukaryota</taxon>
        <taxon>Viridiplantae</taxon>
        <taxon>Chlorophyta</taxon>
        <taxon>core chlorophytes</taxon>
        <taxon>Trebouxiophyceae</taxon>
        <taxon>Trebouxiales</taxon>
        <taxon>Trebouxiaceae</taxon>
        <taxon>Myrmecia</taxon>
    </lineage>
</organism>
<gene>
    <name evidence="3" type="ORF">WJX72_005240</name>
</gene>
<accession>A0AAW1PLP0</accession>
<evidence type="ECO:0000313" key="4">
    <source>
        <dbReference type="Proteomes" id="UP001489004"/>
    </source>
</evidence>
<dbReference type="PANTHER" id="PTHR15885:SF1">
    <property type="entry name" value="COILED-COIL DOMAIN-CONTAINING PROTEIN 174"/>
    <property type="match status" value="1"/>
</dbReference>
<dbReference type="Proteomes" id="UP001489004">
    <property type="component" value="Unassembled WGS sequence"/>
</dbReference>
<proteinExistence type="predicted"/>
<dbReference type="GO" id="GO:0005634">
    <property type="term" value="C:nucleus"/>
    <property type="evidence" value="ECO:0007669"/>
    <property type="project" value="TreeGrafter"/>
</dbReference>
<feature type="region of interest" description="Disordered" evidence="2">
    <location>
        <begin position="154"/>
        <end position="207"/>
    </location>
</feature>
<dbReference type="InterPro" id="IPR025066">
    <property type="entry name" value="CCDC174-like"/>
</dbReference>
<evidence type="ECO:0000313" key="3">
    <source>
        <dbReference type="EMBL" id="KAK9808859.1"/>
    </source>
</evidence>
<feature type="compositionally biased region" description="Polar residues" evidence="2">
    <location>
        <begin position="19"/>
        <end position="28"/>
    </location>
</feature>
<dbReference type="PANTHER" id="PTHR15885">
    <property type="entry name" value="COILED-COIL DOMAIN-CONTAINING PROTEIN 174"/>
    <property type="match status" value="1"/>
</dbReference>
<feature type="compositionally biased region" description="Basic and acidic residues" evidence="2">
    <location>
        <begin position="180"/>
        <end position="207"/>
    </location>
</feature>
<reference evidence="3 4" key="1">
    <citation type="journal article" date="2024" name="Nat. Commun.">
        <title>Phylogenomics reveals the evolutionary origins of lichenization in chlorophyte algae.</title>
        <authorList>
            <person name="Puginier C."/>
            <person name="Libourel C."/>
            <person name="Otte J."/>
            <person name="Skaloud P."/>
            <person name="Haon M."/>
            <person name="Grisel S."/>
            <person name="Petersen M."/>
            <person name="Berrin J.G."/>
            <person name="Delaux P.M."/>
            <person name="Dal Grande F."/>
            <person name="Keller J."/>
        </authorList>
    </citation>
    <scope>NUCLEOTIDE SEQUENCE [LARGE SCALE GENOMIC DNA]</scope>
    <source>
        <strain evidence="3 4">SAG 2043</strain>
    </source>
</reference>
<name>A0AAW1PLP0_9CHLO</name>
<evidence type="ECO:0000256" key="1">
    <source>
        <dbReference type="ARBA" id="ARBA00023054"/>
    </source>
</evidence>
<evidence type="ECO:0000256" key="2">
    <source>
        <dbReference type="SAM" id="MobiDB-lite"/>
    </source>
</evidence>
<comment type="caution">
    <text evidence="3">The sequence shown here is derived from an EMBL/GenBank/DDBJ whole genome shotgun (WGS) entry which is preliminary data.</text>
</comment>